<dbReference type="InterPro" id="IPR032466">
    <property type="entry name" value="Metal_Hydrolase"/>
</dbReference>
<dbReference type="OrthoDB" id="413993at2759"/>
<sequence length="389" mass="44073">MDIDSVDRTSPIPWELGVFDAHCHPTDTMSSIDDIPSMKARTLAIMATRAQDQHLIAEVASRFANLDTSLGETCPERKVIPCFGWHPWFSHQIFDDSNKTDVDKHEHYKSVLTPSIQDNHLLDDLPTPRALSTFIQETKQHLLTYPYALVGEIGLDRSFRLPNAWFPHEVENRDSSRTPGSREGRTLSPYRVQLAHQKAILKAQLQLAGELQRPASIHSVQAHGAVVEVIRELFRGYEKPALSKRQRKRRGSAAGAHGEESEEELDKSWGREPHTARPFPPRICMHSYSGPVEPLKQFLHPSNPADVYFSFSSAINFSNGPVSKAVEVIKEIPDDRILVESDLHCAGKEMDDMLEVIVRKVCEIRNWELEEGVKRLGDNWKRFVHGLGE</sequence>
<dbReference type="PANTHER" id="PTHR47345:SF1">
    <property type="entry name" value="CUT9-INTERACTING PROTEIN SCN1"/>
    <property type="match status" value="1"/>
</dbReference>
<dbReference type="FunCoup" id="A0A0E1RZ43">
    <property type="interactions" value="43"/>
</dbReference>
<dbReference type="InterPro" id="IPR053044">
    <property type="entry name" value="Metallo-hydrolase/TatD-type"/>
</dbReference>
<name>A0A0E1RZ43_COCIM</name>
<dbReference type="Pfam" id="PF01026">
    <property type="entry name" value="TatD_DNase"/>
    <property type="match status" value="1"/>
</dbReference>
<dbReference type="Gene3D" id="3.20.20.140">
    <property type="entry name" value="Metal-dependent hydrolases"/>
    <property type="match status" value="1"/>
</dbReference>
<proteinExistence type="predicted"/>
<reference evidence="3" key="1">
    <citation type="journal article" date="2009" name="Genome Res.">
        <title>Comparative genomic analyses of the human fungal pathogens Coccidioides and their relatives.</title>
        <authorList>
            <person name="Sharpton T.J."/>
            <person name="Stajich J.E."/>
            <person name="Rounsley S.D."/>
            <person name="Gardner M.J."/>
            <person name="Wortman J.R."/>
            <person name="Jordar V.S."/>
            <person name="Maiti R."/>
            <person name="Kodira C.D."/>
            <person name="Neafsey D.E."/>
            <person name="Zeng Q."/>
            <person name="Hung C.-Y."/>
            <person name="McMahan C."/>
            <person name="Muszewska A."/>
            <person name="Grynberg M."/>
            <person name="Mandel M.A."/>
            <person name="Kellner E.M."/>
            <person name="Barker B.M."/>
            <person name="Galgiani J.N."/>
            <person name="Orbach M.J."/>
            <person name="Kirkland T.N."/>
            <person name="Cole G.T."/>
            <person name="Henn M.R."/>
            <person name="Birren B.W."/>
            <person name="Taylor J.W."/>
        </authorList>
    </citation>
    <scope>NUCLEOTIDE SEQUENCE [LARGE SCALE GENOMIC DNA]</scope>
    <source>
        <strain evidence="3">RS</strain>
    </source>
</reference>
<dbReference type="EMBL" id="GG704914">
    <property type="protein sequence ID" value="EAS33994.2"/>
    <property type="molecule type" value="Genomic_DNA"/>
</dbReference>
<keyword evidence="3" id="KW-1185">Reference proteome</keyword>
<evidence type="ECO:0000256" key="1">
    <source>
        <dbReference type="SAM" id="MobiDB-lite"/>
    </source>
</evidence>
<reference evidence="3" key="2">
    <citation type="journal article" date="2010" name="Genome Res.">
        <title>Population genomic sequencing of Coccidioides fungi reveals recent hybridization and transposon control.</title>
        <authorList>
            <person name="Neafsey D.E."/>
            <person name="Barker B.M."/>
            <person name="Sharpton T.J."/>
            <person name="Stajich J.E."/>
            <person name="Park D.J."/>
            <person name="Whiston E."/>
            <person name="Hung C.-Y."/>
            <person name="McMahan C."/>
            <person name="White J."/>
            <person name="Sykes S."/>
            <person name="Heiman D."/>
            <person name="Young S."/>
            <person name="Zeng Q."/>
            <person name="Abouelleil A."/>
            <person name="Aftuck L."/>
            <person name="Bessette D."/>
            <person name="Brown A."/>
            <person name="FitzGerald M."/>
            <person name="Lui A."/>
            <person name="Macdonald J.P."/>
            <person name="Priest M."/>
            <person name="Orbach M.J."/>
            <person name="Galgiani J.N."/>
            <person name="Kirkland T.N."/>
            <person name="Cole G.T."/>
            <person name="Birren B.W."/>
            <person name="Henn M.R."/>
            <person name="Taylor J.W."/>
            <person name="Rounsley S.D."/>
        </authorList>
    </citation>
    <scope>GENOME REANNOTATION</scope>
    <source>
        <strain evidence="3">RS</strain>
    </source>
</reference>
<dbReference type="GeneID" id="4564012"/>
<protein>
    <submittedName>
        <fullName evidence="2">Cut9 interacting protein Scn1</fullName>
    </submittedName>
</protein>
<feature type="compositionally biased region" description="Basic residues" evidence="1">
    <location>
        <begin position="242"/>
        <end position="251"/>
    </location>
</feature>
<dbReference type="GO" id="GO:0016788">
    <property type="term" value="F:hydrolase activity, acting on ester bonds"/>
    <property type="evidence" value="ECO:0007669"/>
    <property type="project" value="InterPro"/>
</dbReference>
<dbReference type="InterPro" id="IPR001130">
    <property type="entry name" value="TatD-like"/>
</dbReference>
<dbReference type="VEuPathDB" id="FungiDB:CIMG_05018"/>
<evidence type="ECO:0000313" key="3">
    <source>
        <dbReference type="Proteomes" id="UP000001261"/>
    </source>
</evidence>
<dbReference type="OMA" id="VPCFGWH"/>
<organism evidence="2 3">
    <name type="scientific">Coccidioides immitis (strain RS)</name>
    <name type="common">Valley fever fungus</name>
    <dbReference type="NCBI Taxonomy" id="246410"/>
    <lineage>
        <taxon>Eukaryota</taxon>
        <taxon>Fungi</taxon>
        <taxon>Dikarya</taxon>
        <taxon>Ascomycota</taxon>
        <taxon>Pezizomycotina</taxon>
        <taxon>Eurotiomycetes</taxon>
        <taxon>Eurotiomycetidae</taxon>
        <taxon>Onygenales</taxon>
        <taxon>Onygenaceae</taxon>
        <taxon>Coccidioides</taxon>
    </lineage>
</organism>
<dbReference type="InParanoid" id="A0A0E1RZ43"/>
<feature type="region of interest" description="Disordered" evidence="1">
    <location>
        <begin position="242"/>
        <end position="273"/>
    </location>
</feature>
<evidence type="ECO:0000313" key="2">
    <source>
        <dbReference type="EMBL" id="EAS33994.2"/>
    </source>
</evidence>
<dbReference type="Proteomes" id="UP000001261">
    <property type="component" value="Unassembled WGS sequence"/>
</dbReference>
<dbReference type="KEGG" id="cim:CIMG_05018"/>
<dbReference type="AlphaFoldDB" id="A0A0E1RZ43"/>
<gene>
    <name evidence="2" type="ORF">CIMG_05018</name>
</gene>
<dbReference type="PANTHER" id="PTHR47345">
    <property type="entry name" value="CUT9-INTERACTING PROTEIN SCN1"/>
    <property type="match status" value="1"/>
</dbReference>
<dbReference type="SUPFAM" id="SSF51556">
    <property type="entry name" value="Metallo-dependent hydrolases"/>
    <property type="match status" value="1"/>
</dbReference>
<accession>A0A0E1RZ43</accession>
<dbReference type="RefSeq" id="XP_001245577.2">
    <property type="nucleotide sequence ID" value="XM_001245576.2"/>
</dbReference>